<evidence type="ECO:0000259" key="13">
    <source>
        <dbReference type="Pfam" id="PF00487"/>
    </source>
</evidence>
<dbReference type="GO" id="GO:0046872">
    <property type="term" value="F:metal ion binding"/>
    <property type="evidence" value="ECO:0007669"/>
    <property type="project" value="UniProtKB-KW"/>
</dbReference>
<evidence type="ECO:0000256" key="3">
    <source>
        <dbReference type="ARBA" id="ARBA00022475"/>
    </source>
</evidence>
<dbReference type="AlphaFoldDB" id="A0A3M2LBY7"/>
<feature type="transmembrane region" description="Helical" evidence="12">
    <location>
        <begin position="20"/>
        <end position="42"/>
    </location>
</feature>
<feature type="transmembrane region" description="Helical" evidence="12">
    <location>
        <begin position="54"/>
        <end position="74"/>
    </location>
</feature>
<keyword evidence="9" id="KW-0408">Iron</keyword>
<evidence type="ECO:0000256" key="1">
    <source>
        <dbReference type="ARBA" id="ARBA00004429"/>
    </source>
</evidence>
<keyword evidence="11 12" id="KW-0472">Membrane</keyword>
<keyword evidence="4" id="KW-0997">Cell inner membrane</keyword>
<dbReference type="PANTHER" id="PTHR38674:SF1">
    <property type="entry name" value="ALKANE 1-MONOOXYGENASE 1"/>
    <property type="match status" value="1"/>
</dbReference>
<dbReference type="InterPro" id="IPR033885">
    <property type="entry name" value="AlkB/XylM"/>
</dbReference>
<dbReference type="Proteomes" id="UP000279275">
    <property type="component" value="Unassembled WGS sequence"/>
</dbReference>
<evidence type="ECO:0000256" key="6">
    <source>
        <dbReference type="ARBA" id="ARBA00022723"/>
    </source>
</evidence>
<evidence type="ECO:0000256" key="8">
    <source>
        <dbReference type="ARBA" id="ARBA00023002"/>
    </source>
</evidence>
<dbReference type="CDD" id="cd03512">
    <property type="entry name" value="Alkane-hydroxylase"/>
    <property type="match status" value="1"/>
</dbReference>
<feature type="transmembrane region" description="Helical" evidence="12">
    <location>
        <begin position="271"/>
        <end position="288"/>
    </location>
</feature>
<dbReference type="PANTHER" id="PTHR38674">
    <property type="entry name" value="ALKANE 1-MONOOXYGENASE 1"/>
    <property type="match status" value="1"/>
</dbReference>
<evidence type="ECO:0000256" key="11">
    <source>
        <dbReference type="ARBA" id="ARBA00023136"/>
    </source>
</evidence>
<sequence length="414" mass="46271">MVSDVQPAAAARPKYRWRRYIWLAALFEPASLFLVVLPLVRYCHHTGFALGAHVAFWFGPIAVHVLLPIADFVVPPDDRNPEDSIIEYLAGDPYYRAVTMLCLPLQLASIVTACYLWTSDAPAPVGQRIPLTAVDKVGLAFTIGLVGGIAITAGHELGHKKVELERWLGKVMLSQVCYGQFFIEHNRGHHVRVGTLEDPASARFGESMWRFGIRFGFDSLWSAFRLEAERLRKAGHGPWSPRNDMITTSLMSVALFGILATVFGIEVLPYLALQAFYACFMLMMIAYTQHYGLGRKRTASGRYERATPADCWDSNRTLTNLALFNVQRHGDHHINPTNRYQAQRLVDGPAMMPTGYTGMMLLAAVPPLWRRVIDPLVLAHIGGDLERLNIEPAKRDRVLASLRRRGLLEPGSPA</sequence>
<evidence type="ECO:0000256" key="4">
    <source>
        <dbReference type="ARBA" id="ARBA00022519"/>
    </source>
</evidence>
<keyword evidence="6" id="KW-0479">Metal-binding</keyword>
<dbReference type="InterPro" id="IPR005804">
    <property type="entry name" value="FA_desaturase_dom"/>
</dbReference>
<feature type="transmembrane region" description="Helical" evidence="12">
    <location>
        <begin position="94"/>
        <end position="118"/>
    </location>
</feature>
<keyword evidence="3" id="KW-1003">Cell membrane</keyword>
<evidence type="ECO:0000313" key="14">
    <source>
        <dbReference type="EMBL" id="RMI35037.1"/>
    </source>
</evidence>
<feature type="transmembrane region" description="Helical" evidence="12">
    <location>
        <begin position="245"/>
        <end position="265"/>
    </location>
</feature>
<evidence type="ECO:0000256" key="5">
    <source>
        <dbReference type="ARBA" id="ARBA00022692"/>
    </source>
</evidence>
<evidence type="ECO:0000256" key="12">
    <source>
        <dbReference type="SAM" id="Phobius"/>
    </source>
</evidence>
<proteinExistence type="inferred from homology"/>
<evidence type="ECO:0000256" key="7">
    <source>
        <dbReference type="ARBA" id="ARBA00022989"/>
    </source>
</evidence>
<dbReference type="GO" id="GO:0006629">
    <property type="term" value="P:lipid metabolic process"/>
    <property type="evidence" value="ECO:0007669"/>
    <property type="project" value="InterPro"/>
</dbReference>
<organism evidence="14 15">
    <name type="scientific">Nocardia stercoris</name>
    <dbReference type="NCBI Taxonomy" id="2483361"/>
    <lineage>
        <taxon>Bacteria</taxon>
        <taxon>Bacillati</taxon>
        <taxon>Actinomycetota</taxon>
        <taxon>Actinomycetes</taxon>
        <taxon>Mycobacteriales</taxon>
        <taxon>Nocardiaceae</taxon>
        <taxon>Nocardia</taxon>
    </lineage>
</organism>
<evidence type="ECO:0000256" key="2">
    <source>
        <dbReference type="ARBA" id="ARBA00010823"/>
    </source>
</evidence>
<dbReference type="OrthoDB" id="4759734at2"/>
<dbReference type="GO" id="GO:0004497">
    <property type="term" value="F:monooxygenase activity"/>
    <property type="evidence" value="ECO:0007669"/>
    <property type="project" value="UniProtKB-KW"/>
</dbReference>
<dbReference type="RefSeq" id="WP_122186010.1">
    <property type="nucleotide sequence ID" value="NZ_RFFH01000001.1"/>
</dbReference>
<keyword evidence="5 12" id="KW-0812">Transmembrane</keyword>
<feature type="domain" description="Fatty acid desaturase" evidence="13">
    <location>
        <begin position="138"/>
        <end position="343"/>
    </location>
</feature>
<reference evidence="14 15" key="1">
    <citation type="submission" date="2018-10" db="EMBL/GenBank/DDBJ databases">
        <title>Isolation from cow dung.</title>
        <authorList>
            <person name="Ling L."/>
        </authorList>
    </citation>
    <scope>NUCLEOTIDE SEQUENCE [LARGE SCALE GENOMIC DNA]</scope>
    <source>
        <strain evidence="14 15">NEAU-LL90</strain>
    </source>
</reference>
<feature type="transmembrane region" description="Helical" evidence="12">
    <location>
        <begin position="138"/>
        <end position="158"/>
    </location>
</feature>
<gene>
    <name evidence="14" type="ORF">EBN03_01505</name>
</gene>
<keyword evidence="15" id="KW-1185">Reference proteome</keyword>
<dbReference type="GO" id="GO:0005886">
    <property type="term" value="C:plasma membrane"/>
    <property type="evidence" value="ECO:0007669"/>
    <property type="project" value="UniProtKB-SubCell"/>
</dbReference>
<name>A0A3M2LBY7_9NOCA</name>
<keyword evidence="8" id="KW-0560">Oxidoreductase</keyword>
<comment type="caution">
    <text evidence="14">The sequence shown here is derived from an EMBL/GenBank/DDBJ whole genome shotgun (WGS) entry which is preliminary data.</text>
</comment>
<accession>A0A3M2LBY7</accession>
<keyword evidence="7 12" id="KW-1133">Transmembrane helix</keyword>
<protein>
    <submittedName>
        <fullName evidence="14">Alkane 1-monooxygenase</fullName>
    </submittedName>
</protein>
<dbReference type="EMBL" id="RFFH01000001">
    <property type="protein sequence ID" value="RMI35037.1"/>
    <property type="molecule type" value="Genomic_DNA"/>
</dbReference>
<evidence type="ECO:0000256" key="9">
    <source>
        <dbReference type="ARBA" id="ARBA00023004"/>
    </source>
</evidence>
<evidence type="ECO:0000313" key="15">
    <source>
        <dbReference type="Proteomes" id="UP000279275"/>
    </source>
</evidence>
<comment type="similarity">
    <text evidence="2">Belongs to the fatty acid desaturase type 1 family. AlkB subfamily.</text>
</comment>
<keyword evidence="10 14" id="KW-0503">Monooxygenase</keyword>
<dbReference type="Pfam" id="PF00487">
    <property type="entry name" value="FA_desaturase"/>
    <property type="match status" value="1"/>
</dbReference>
<comment type="subcellular location">
    <subcellularLocation>
        <location evidence="1">Cell inner membrane</location>
        <topology evidence="1">Multi-pass membrane protein</topology>
    </subcellularLocation>
</comment>
<evidence type="ECO:0000256" key="10">
    <source>
        <dbReference type="ARBA" id="ARBA00023033"/>
    </source>
</evidence>